<keyword evidence="1" id="KW-1133">Transmembrane helix</keyword>
<dbReference type="AlphaFoldDB" id="A0A1H5SGN9"/>
<evidence type="ECO:0000313" key="2">
    <source>
        <dbReference type="EMBL" id="SEF49610.1"/>
    </source>
</evidence>
<proteinExistence type="predicted"/>
<accession>A0A1H5SGN9</accession>
<name>A0A1H5SGN9_9ACTN</name>
<evidence type="ECO:0000256" key="1">
    <source>
        <dbReference type="SAM" id="Phobius"/>
    </source>
</evidence>
<gene>
    <name evidence="2" type="ORF">SAMN04489712_101197</name>
</gene>
<protein>
    <submittedName>
        <fullName evidence="2">ABC-2 family transporter protein</fullName>
    </submittedName>
</protein>
<keyword evidence="3" id="KW-1185">Reference proteome</keyword>
<reference evidence="3" key="1">
    <citation type="submission" date="2016-10" db="EMBL/GenBank/DDBJ databases">
        <authorList>
            <person name="Varghese N."/>
            <person name="Submissions S."/>
        </authorList>
    </citation>
    <scope>NUCLEOTIDE SEQUENCE [LARGE SCALE GENOMIC DNA]</scope>
    <source>
        <strain evidence="3">DSM 43163</strain>
    </source>
</reference>
<feature type="transmembrane region" description="Helical" evidence="1">
    <location>
        <begin position="183"/>
        <end position="203"/>
    </location>
</feature>
<feature type="transmembrane region" description="Helical" evidence="1">
    <location>
        <begin position="63"/>
        <end position="85"/>
    </location>
</feature>
<feature type="transmembrane region" description="Helical" evidence="1">
    <location>
        <begin position="235"/>
        <end position="256"/>
    </location>
</feature>
<organism evidence="2 3">
    <name type="scientific">Thermomonospora echinospora</name>
    <dbReference type="NCBI Taxonomy" id="1992"/>
    <lineage>
        <taxon>Bacteria</taxon>
        <taxon>Bacillati</taxon>
        <taxon>Actinomycetota</taxon>
        <taxon>Actinomycetes</taxon>
        <taxon>Streptosporangiales</taxon>
        <taxon>Thermomonosporaceae</taxon>
        <taxon>Thermomonospora</taxon>
    </lineage>
</organism>
<keyword evidence="1" id="KW-0472">Membrane</keyword>
<feature type="transmembrane region" description="Helical" evidence="1">
    <location>
        <begin position="106"/>
        <end position="134"/>
    </location>
</feature>
<feature type="transmembrane region" description="Helical" evidence="1">
    <location>
        <begin position="23"/>
        <end position="43"/>
    </location>
</feature>
<dbReference type="RefSeq" id="WP_103935668.1">
    <property type="nucleotide sequence ID" value="NZ_FNVO01000001.1"/>
</dbReference>
<dbReference type="EMBL" id="FNVO01000001">
    <property type="protein sequence ID" value="SEF49610.1"/>
    <property type="molecule type" value="Genomic_DNA"/>
</dbReference>
<dbReference type="OrthoDB" id="3297477at2"/>
<sequence>MTALGPAFAAEWIKLRTLRSSHWALSSAFALSVGLGVLAGRSFSTRWESLPADQRSGFDPTAVGFYGVALGQLAVVVFGVLAVGTEYGGHGGGTIRASLAAVPRRGLFYGAKVLAVAAAALPVCLLTAFAAFFAAQAALGPHGTELGGEGALRATLGAAVYLTLMSLFAVGVTTLLRGSARAMAILLPLLFLGSQGLGNAPGLRAVSRYLPDQAGIAMLQTGGRGVLLRDPLGPAAGLAVLLCWTAAALVGGYLVLRRRDA</sequence>
<feature type="transmembrane region" description="Helical" evidence="1">
    <location>
        <begin position="154"/>
        <end position="176"/>
    </location>
</feature>
<keyword evidence="1" id="KW-0812">Transmembrane</keyword>
<dbReference type="Proteomes" id="UP000236723">
    <property type="component" value="Unassembled WGS sequence"/>
</dbReference>
<evidence type="ECO:0000313" key="3">
    <source>
        <dbReference type="Proteomes" id="UP000236723"/>
    </source>
</evidence>